<keyword evidence="7" id="KW-1185">Reference proteome</keyword>
<feature type="active site" description="Phosphoserine intermediate" evidence="2">
    <location>
        <position position="258"/>
    </location>
</feature>
<dbReference type="InterPro" id="IPR036397">
    <property type="entry name" value="RNaseH_sf"/>
</dbReference>
<feature type="binding site" evidence="3">
    <location>
        <position position="515"/>
    </location>
    <ligand>
        <name>Zn(2+)</name>
        <dbReference type="ChEBI" id="CHEBI:29105"/>
        <label>2</label>
    </ligand>
</feature>
<dbReference type="RefSeq" id="WP_093164226.1">
    <property type="nucleotide sequence ID" value="NZ_FNEK01000103.1"/>
</dbReference>
<sequence length="644" mass="69144">DAMIAPWVIKGAMDGPALAAYVEKVLAPELDPGTVVVLDTLATHRNKDAEAALRAHGCWFLYLPPYSPDLNPIEQAFSKLKAHLRRIGARTFSGLFNAIDPKSPAISAKARQASQRGLDRIRFSDLQSQLCDKLICANKNANFGEDKTMKKALAVSILALTASGSLAQDMLPQAKSDWYIAGQATVDAMLARQPNTNTAKNVILMIADGNGVGTNYATRMFDGQQKGGFGDENVLSYEAFPYLALVKTYNINASTPDSAPTAASMNTGVKQRFNLLNLGENAITEDCSTEAGNELTTFAEIVSEAGKSVGIVSTARLTHATPAAVYAKTAYRNWEDAVPEECTTSRDIATQLFDSMQAGVIDFAMGGGRRHFAPDGAALDEGGKGRRKDGRDLIAEAQAAGAQYAWNTETAMALNLDGSTPVLALLEDSHMKYEADRDDADEPSLVDMTKMAIEYLSKNEGGYFLEIEAGRVDHANHDGNLARTVRDGVAFAEAVAMADEMTDDADTLIIVTADHDHAISFNGYCGRGTPITGLCMGVDNEGIGHNGEPVLASDGRPYTVAGYLNGAGSVLREDMNWAGVRPNLTQEEAMDIDYVQQALIPRSSETHSPVDVAIYAKGPWAHLFDGTIEQNVIFHVMHHAVSAN</sequence>
<feature type="binding site" evidence="3">
    <location>
        <position position="468"/>
    </location>
    <ligand>
        <name>Mg(2+)</name>
        <dbReference type="ChEBI" id="CHEBI:18420"/>
    </ligand>
</feature>
<protein>
    <submittedName>
        <fullName evidence="6">Alkaline phosphatase</fullName>
    </submittedName>
</protein>
<dbReference type="GO" id="GO:0003676">
    <property type="term" value="F:nucleic acid binding"/>
    <property type="evidence" value="ECO:0007669"/>
    <property type="project" value="InterPro"/>
</dbReference>
<keyword evidence="3" id="KW-0862">Zinc</keyword>
<comment type="similarity">
    <text evidence="4">Belongs to the alkaline phosphatase family.</text>
</comment>
<dbReference type="GO" id="GO:0046872">
    <property type="term" value="F:metal ion binding"/>
    <property type="evidence" value="ECO:0007669"/>
    <property type="project" value="UniProtKB-KW"/>
</dbReference>
<organism evidence="6 7">
    <name type="scientific">Aliiruegeria lutimaris</name>
    <dbReference type="NCBI Taxonomy" id="571298"/>
    <lineage>
        <taxon>Bacteria</taxon>
        <taxon>Pseudomonadati</taxon>
        <taxon>Pseudomonadota</taxon>
        <taxon>Alphaproteobacteria</taxon>
        <taxon>Rhodobacterales</taxon>
        <taxon>Roseobacteraceae</taxon>
        <taxon>Aliiruegeria</taxon>
    </lineage>
</organism>
<feature type="binding site" evidence="3">
    <location>
        <position position="208"/>
    </location>
    <ligand>
        <name>Zn(2+)</name>
        <dbReference type="ChEBI" id="CHEBI:29105"/>
        <label>2</label>
    </ligand>
</feature>
<dbReference type="AlphaFoldDB" id="A0A1G9LYU5"/>
<evidence type="ECO:0000259" key="5">
    <source>
        <dbReference type="Pfam" id="PF13358"/>
    </source>
</evidence>
<dbReference type="Pfam" id="PF00245">
    <property type="entry name" value="Alk_phosphatase"/>
    <property type="match status" value="1"/>
</dbReference>
<dbReference type="PANTHER" id="PTHR11596:SF5">
    <property type="entry name" value="ALKALINE PHOSPHATASE"/>
    <property type="match status" value="1"/>
</dbReference>
<feature type="binding site" evidence="3">
    <location>
        <position position="321"/>
    </location>
    <ligand>
        <name>Mg(2+)</name>
        <dbReference type="ChEBI" id="CHEBI:18420"/>
    </ligand>
</feature>
<dbReference type="Gene3D" id="3.40.720.10">
    <property type="entry name" value="Alkaline Phosphatase, subunit A"/>
    <property type="match status" value="1"/>
</dbReference>
<feature type="non-terminal residue" evidence="6">
    <location>
        <position position="1"/>
    </location>
</feature>
<accession>A0A1G9LYU5</accession>
<dbReference type="EMBL" id="FNEK01000103">
    <property type="protein sequence ID" value="SDL66575.1"/>
    <property type="molecule type" value="Genomic_DNA"/>
</dbReference>
<feature type="binding site" evidence="3">
    <location>
        <position position="473"/>
    </location>
    <ligand>
        <name>Zn(2+)</name>
        <dbReference type="ChEBI" id="CHEBI:29105"/>
        <label>2</label>
    </ligand>
</feature>
<dbReference type="PANTHER" id="PTHR11596">
    <property type="entry name" value="ALKALINE PHOSPHATASE"/>
    <property type="match status" value="1"/>
</dbReference>
<feature type="domain" description="Tc1-like transposase DDE" evidence="5">
    <location>
        <begin position="7"/>
        <end position="86"/>
    </location>
</feature>
<feature type="binding site" evidence="3">
    <location>
        <position position="319"/>
    </location>
    <ligand>
        <name>Mg(2+)</name>
        <dbReference type="ChEBI" id="CHEBI:18420"/>
    </ligand>
</feature>
<proteinExistence type="inferred from homology"/>
<dbReference type="SMART" id="SM00098">
    <property type="entry name" value="alkPPc"/>
    <property type="match status" value="1"/>
</dbReference>
<dbReference type="CDD" id="cd16012">
    <property type="entry name" value="ALP"/>
    <property type="match status" value="1"/>
</dbReference>
<dbReference type="OrthoDB" id="9794455at2"/>
<gene>
    <name evidence="6" type="ORF">SAMN04488026_11031</name>
</gene>
<dbReference type="SUPFAM" id="SSF53649">
    <property type="entry name" value="Alkaline phosphatase-like"/>
    <property type="match status" value="1"/>
</dbReference>
<name>A0A1G9LYU5_9RHOB</name>
<feature type="binding site" evidence="3">
    <location>
        <position position="607"/>
    </location>
    <ligand>
        <name>Zn(2+)</name>
        <dbReference type="ChEBI" id="CHEBI:29105"/>
        <label>2</label>
    </ligand>
</feature>
<keyword evidence="1" id="KW-0597">Phosphoprotein</keyword>
<feature type="binding site" evidence="3">
    <location>
        <position position="514"/>
    </location>
    <ligand>
        <name>Zn(2+)</name>
        <dbReference type="ChEBI" id="CHEBI:29105"/>
        <label>2</label>
    </ligand>
</feature>
<dbReference type="Proteomes" id="UP000199382">
    <property type="component" value="Unassembled WGS sequence"/>
</dbReference>
<dbReference type="InterPro" id="IPR038717">
    <property type="entry name" value="Tc1-like_DDE_dom"/>
</dbReference>
<evidence type="ECO:0000256" key="3">
    <source>
        <dbReference type="PIRSR" id="PIRSR601952-2"/>
    </source>
</evidence>
<dbReference type="InterPro" id="IPR001952">
    <property type="entry name" value="Alkaline_phosphatase"/>
</dbReference>
<dbReference type="PRINTS" id="PR00113">
    <property type="entry name" value="ALKPHPHTASE"/>
</dbReference>
<evidence type="ECO:0000256" key="4">
    <source>
        <dbReference type="RuleBase" id="RU003946"/>
    </source>
</evidence>
<feature type="binding site" evidence="3">
    <location>
        <position position="208"/>
    </location>
    <ligand>
        <name>Mg(2+)</name>
        <dbReference type="ChEBI" id="CHEBI:18420"/>
    </ligand>
</feature>
<reference evidence="6 7" key="1">
    <citation type="submission" date="2016-10" db="EMBL/GenBank/DDBJ databases">
        <authorList>
            <person name="de Groot N.N."/>
        </authorList>
    </citation>
    <scope>NUCLEOTIDE SEQUENCE [LARGE SCALE GENOMIC DNA]</scope>
    <source>
        <strain evidence="6 7">DSM 25294</strain>
    </source>
</reference>
<dbReference type="InterPro" id="IPR017850">
    <property type="entry name" value="Alkaline_phosphatase_core_sf"/>
</dbReference>
<keyword evidence="3" id="KW-0479">Metal-binding</keyword>
<dbReference type="GO" id="GO:0004035">
    <property type="term" value="F:alkaline phosphatase activity"/>
    <property type="evidence" value="ECO:0007669"/>
    <property type="project" value="TreeGrafter"/>
</dbReference>
<dbReference type="STRING" id="571298.SAMN04488026_11031"/>
<evidence type="ECO:0000256" key="2">
    <source>
        <dbReference type="PIRSR" id="PIRSR601952-1"/>
    </source>
</evidence>
<keyword evidence="3" id="KW-0460">Magnesium</keyword>
<dbReference type="Pfam" id="PF13358">
    <property type="entry name" value="DDE_3"/>
    <property type="match status" value="1"/>
</dbReference>
<dbReference type="Gene3D" id="3.30.420.10">
    <property type="entry name" value="Ribonuclease H-like superfamily/Ribonuclease H"/>
    <property type="match status" value="1"/>
</dbReference>
<comment type="cofactor">
    <cofactor evidence="3">
        <name>Mg(2+)</name>
        <dbReference type="ChEBI" id="CHEBI:18420"/>
    </cofactor>
    <text evidence="3">Binds 1 Mg(2+) ion.</text>
</comment>
<comment type="cofactor">
    <cofactor evidence="3">
        <name>Zn(2+)</name>
        <dbReference type="ChEBI" id="CHEBI:29105"/>
    </cofactor>
    <text evidence="3">Binds 2 Zn(2+) ions.</text>
</comment>
<evidence type="ECO:0000256" key="1">
    <source>
        <dbReference type="ARBA" id="ARBA00022553"/>
    </source>
</evidence>
<feature type="binding site" evidence="3">
    <location>
        <position position="477"/>
    </location>
    <ligand>
        <name>Zn(2+)</name>
        <dbReference type="ChEBI" id="CHEBI:29105"/>
        <label>2</label>
    </ligand>
</feature>
<evidence type="ECO:0000313" key="7">
    <source>
        <dbReference type="Proteomes" id="UP000199382"/>
    </source>
</evidence>
<evidence type="ECO:0000313" key="6">
    <source>
        <dbReference type="EMBL" id="SDL66575.1"/>
    </source>
</evidence>